<evidence type="ECO:0000256" key="7">
    <source>
        <dbReference type="ARBA" id="ARBA00022977"/>
    </source>
</evidence>
<dbReference type="GO" id="GO:0030976">
    <property type="term" value="F:thiamine pyrophosphate binding"/>
    <property type="evidence" value="ECO:0007669"/>
    <property type="project" value="UniProtKB-UniRule"/>
</dbReference>
<gene>
    <name evidence="11" type="primary">dxs</name>
    <name evidence="13" type="ORF">IAB26_15800</name>
</gene>
<evidence type="ECO:0000256" key="3">
    <source>
        <dbReference type="ARBA" id="ARBA00011738"/>
    </source>
</evidence>
<comment type="cofactor">
    <cofactor evidence="11">
        <name>thiamine diphosphate</name>
        <dbReference type="ChEBI" id="CHEBI:58937"/>
    </cofactor>
    <text evidence="11">Binds 1 thiamine pyrophosphate per subunit.</text>
</comment>
<comment type="similarity">
    <text evidence="2 11">Belongs to the transketolase family. DXPS subfamily.</text>
</comment>
<reference evidence="13" key="1">
    <citation type="submission" date="2020-10" db="EMBL/GenBank/DDBJ databases">
        <authorList>
            <person name="Gilroy R."/>
        </authorList>
    </citation>
    <scope>NUCLEOTIDE SEQUENCE</scope>
    <source>
        <strain evidence="13">ChiSjej3B21-11622</strain>
    </source>
</reference>
<keyword evidence="8 11" id="KW-0786">Thiamine pyrophosphate</keyword>
<feature type="binding site" evidence="11">
    <location>
        <position position="144"/>
    </location>
    <ligand>
        <name>Mg(2+)</name>
        <dbReference type="ChEBI" id="CHEBI:18420"/>
    </ligand>
</feature>
<evidence type="ECO:0000256" key="11">
    <source>
        <dbReference type="HAMAP-Rule" id="MF_00315"/>
    </source>
</evidence>
<feature type="binding site" evidence="11">
    <location>
        <begin position="145"/>
        <end position="146"/>
    </location>
    <ligand>
        <name>thiamine diphosphate</name>
        <dbReference type="ChEBI" id="CHEBI:58937"/>
    </ligand>
</feature>
<dbReference type="SUPFAM" id="SSF52518">
    <property type="entry name" value="Thiamin diphosphate-binding fold (THDP-binding)"/>
    <property type="match status" value="2"/>
</dbReference>
<comment type="cofactor">
    <cofactor evidence="11">
        <name>Mg(2+)</name>
        <dbReference type="ChEBI" id="CHEBI:18420"/>
    </cofactor>
    <text evidence="11">Binds 1 Mg(2+) ion per subunit.</text>
</comment>
<feature type="binding site" evidence="11">
    <location>
        <position position="365"/>
    </location>
    <ligand>
        <name>thiamine diphosphate</name>
        <dbReference type="ChEBI" id="CHEBI:58937"/>
    </ligand>
</feature>
<protein>
    <recommendedName>
        <fullName evidence="11">1-deoxy-D-xylulose-5-phosphate synthase</fullName>
        <ecNumber evidence="11">2.2.1.7</ecNumber>
    </recommendedName>
    <alternativeName>
        <fullName evidence="11">1-deoxyxylulose-5-phosphate synthase</fullName>
        <shortName evidence="11">DXP synthase</shortName>
        <shortName evidence="11">DXPS</shortName>
    </alternativeName>
</protein>
<dbReference type="PROSITE" id="PS00802">
    <property type="entry name" value="TRANSKETOLASE_2"/>
    <property type="match status" value="1"/>
</dbReference>
<dbReference type="GO" id="GO:0019288">
    <property type="term" value="P:isopentenyl diphosphate biosynthetic process, methylerythritol 4-phosphate pathway"/>
    <property type="evidence" value="ECO:0007669"/>
    <property type="project" value="TreeGrafter"/>
</dbReference>
<accession>A0A9D1D3M3</accession>
<keyword evidence="6 11" id="KW-0460">Magnesium</keyword>
<dbReference type="CDD" id="cd02007">
    <property type="entry name" value="TPP_DXS"/>
    <property type="match status" value="1"/>
</dbReference>
<dbReference type="PROSITE" id="PS00801">
    <property type="entry name" value="TRANSKETOLASE_1"/>
    <property type="match status" value="1"/>
</dbReference>
<proteinExistence type="inferred from homology"/>
<dbReference type="Gene3D" id="3.40.50.970">
    <property type="match status" value="2"/>
</dbReference>
<keyword evidence="7 11" id="KW-0784">Thiamine biosynthesis</keyword>
<dbReference type="InterPro" id="IPR033248">
    <property type="entry name" value="Transketolase_C"/>
</dbReference>
<feature type="binding site" evidence="11">
    <location>
        <position position="72"/>
    </location>
    <ligand>
        <name>thiamine diphosphate</name>
        <dbReference type="ChEBI" id="CHEBI:58937"/>
    </ligand>
</feature>
<comment type="caution">
    <text evidence="13">The sequence shown here is derived from an EMBL/GenBank/DDBJ whole genome shotgun (WGS) entry which is preliminary data.</text>
</comment>
<dbReference type="HAMAP" id="MF_00315">
    <property type="entry name" value="DXP_synth"/>
    <property type="match status" value="1"/>
</dbReference>
<comment type="pathway">
    <text evidence="1 11">Metabolic intermediate biosynthesis; 1-deoxy-D-xylulose 5-phosphate biosynthesis; 1-deoxy-D-xylulose 5-phosphate from D-glyceraldehyde 3-phosphate and pyruvate: step 1/1.</text>
</comment>
<dbReference type="NCBIfam" id="TIGR00204">
    <property type="entry name" value="dxs"/>
    <property type="match status" value="1"/>
</dbReference>
<evidence type="ECO:0000256" key="1">
    <source>
        <dbReference type="ARBA" id="ARBA00004980"/>
    </source>
</evidence>
<dbReference type="GO" id="GO:0009228">
    <property type="term" value="P:thiamine biosynthetic process"/>
    <property type="evidence" value="ECO:0007669"/>
    <property type="project" value="UniProtKB-UniRule"/>
</dbReference>
<dbReference type="FunFam" id="3.40.50.970:FF:000005">
    <property type="entry name" value="1-deoxy-D-xylulose-5-phosphate synthase"/>
    <property type="match status" value="1"/>
</dbReference>
<evidence type="ECO:0000256" key="10">
    <source>
        <dbReference type="ARBA" id="ARBA00055605"/>
    </source>
</evidence>
<dbReference type="EC" id="2.2.1.7" evidence="11"/>
<organism evidence="13 14">
    <name type="scientific">Candidatus Limivivens merdigallinarum</name>
    <dbReference type="NCBI Taxonomy" id="2840859"/>
    <lineage>
        <taxon>Bacteria</taxon>
        <taxon>Bacillati</taxon>
        <taxon>Bacillota</taxon>
        <taxon>Clostridia</taxon>
        <taxon>Lachnospirales</taxon>
        <taxon>Lachnospiraceae</taxon>
        <taxon>Lachnospiraceae incertae sedis</taxon>
        <taxon>Candidatus Limivivens</taxon>
    </lineage>
</organism>
<dbReference type="Pfam" id="PF13292">
    <property type="entry name" value="DXP_synthase_N"/>
    <property type="match status" value="1"/>
</dbReference>
<dbReference type="SUPFAM" id="SSF52922">
    <property type="entry name" value="TK C-terminal domain-like"/>
    <property type="match status" value="1"/>
</dbReference>
<dbReference type="Pfam" id="PF02779">
    <property type="entry name" value="Transket_pyr"/>
    <property type="match status" value="1"/>
</dbReference>
<dbReference type="GO" id="GO:0016114">
    <property type="term" value="P:terpenoid biosynthetic process"/>
    <property type="evidence" value="ECO:0007669"/>
    <property type="project" value="UniProtKB-UniRule"/>
</dbReference>
<name>A0A9D1D3M3_9FIRM</name>
<dbReference type="NCBIfam" id="NF003933">
    <property type="entry name" value="PRK05444.2-2"/>
    <property type="match status" value="1"/>
</dbReference>
<dbReference type="InterPro" id="IPR049557">
    <property type="entry name" value="Transketolase_CS"/>
</dbReference>
<dbReference type="AlphaFoldDB" id="A0A9D1D3M3"/>
<dbReference type="PANTHER" id="PTHR43322:SF5">
    <property type="entry name" value="1-DEOXY-D-XYLULOSE-5-PHOSPHATE SYNTHASE, CHLOROPLASTIC"/>
    <property type="match status" value="1"/>
</dbReference>
<dbReference type="InterPro" id="IPR005475">
    <property type="entry name" value="Transketolase-like_Pyr-bd"/>
</dbReference>
<evidence type="ECO:0000259" key="12">
    <source>
        <dbReference type="SMART" id="SM00861"/>
    </source>
</evidence>
<dbReference type="InterPro" id="IPR005477">
    <property type="entry name" value="Dxylulose-5-P_synthase"/>
</dbReference>
<dbReference type="SMART" id="SM00861">
    <property type="entry name" value="Transket_pyr"/>
    <property type="match status" value="1"/>
</dbReference>
<dbReference type="Gene3D" id="3.40.50.920">
    <property type="match status" value="1"/>
</dbReference>
<evidence type="ECO:0000256" key="4">
    <source>
        <dbReference type="ARBA" id="ARBA00022679"/>
    </source>
</evidence>
<keyword evidence="5 11" id="KW-0479">Metal-binding</keyword>
<evidence type="ECO:0000256" key="8">
    <source>
        <dbReference type="ARBA" id="ARBA00023052"/>
    </source>
</evidence>
<dbReference type="InterPro" id="IPR020826">
    <property type="entry name" value="Transketolase_BS"/>
</dbReference>
<dbReference type="FunFam" id="3.40.50.920:FF:000002">
    <property type="entry name" value="1-deoxy-D-xylulose-5-phosphate synthase"/>
    <property type="match status" value="1"/>
</dbReference>
<feature type="binding site" evidence="11">
    <location>
        <position position="173"/>
    </location>
    <ligand>
        <name>Mg(2+)</name>
        <dbReference type="ChEBI" id="CHEBI:18420"/>
    </ligand>
</feature>
<keyword evidence="4 11" id="KW-0808">Transferase</keyword>
<reference evidence="13" key="2">
    <citation type="journal article" date="2021" name="PeerJ">
        <title>Extensive microbial diversity within the chicken gut microbiome revealed by metagenomics and culture.</title>
        <authorList>
            <person name="Gilroy R."/>
            <person name="Ravi A."/>
            <person name="Getino M."/>
            <person name="Pursley I."/>
            <person name="Horton D.L."/>
            <person name="Alikhan N.F."/>
            <person name="Baker D."/>
            <person name="Gharbi K."/>
            <person name="Hall N."/>
            <person name="Watson M."/>
            <person name="Adriaenssens E.M."/>
            <person name="Foster-Nyarko E."/>
            <person name="Jarju S."/>
            <person name="Secka A."/>
            <person name="Antonio M."/>
            <person name="Oren A."/>
            <person name="Chaudhuri R.R."/>
            <person name="La Ragione R."/>
            <person name="Hildebrand F."/>
            <person name="Pallen M.J."/>
        </authorList>
    </citation>
    <scope>NUCLEOTIDE SEQUENCE</scope>
    <source>
        <strain evidence="13">ChiSjej3B21-11622</strain>
    </source>
</reference>
<evidence type="ECO:0000256" key="6">
    <source>
        <dbReference type="ARBA" id="ARBA00022842"/>
    </source>
</evidence>
<dbReference type="InterPro" id="IPR029061">
    <property type="entry name" value="THDP-binding"/>
</dbReference>
<evidence type="ECO:0000256" key="9">
    <source>
        <dbReference type="ARBA" id="ARBA00023229"/>
    </source>
</evidence>
<dbReference type="GO" id="GO:0005829">
    <property type="term" value="C:cytosol"/>
    <property type="evidence" value="ECO:0007669"/>
    <property type="project" value="TreeGrafter"/>
</dbReference>
<dbReference type="GO" id="GO:0000287">
    <property type="term" value="F:magnesium ion binding"/>
    <property type="evidence" value="ECO:0007669"/>
    <property type="project" value="UniProtKB-UniRule"/>
</dbReference>
<comment type="function">
    <text evidence="10 11">Catalyzes the acyloin condensation reaction between C atoms 2 and 3 of pyruvate and glyceraldehyde 3-phosphate to yield 1-deoxy-D-xylulose-5-phosphate (DXP).</text>
</comment>
<dbReference type="Pfam" id="PF02780">
    <property type="entry name" value="Transketolase_C"/>
    <property type="match status" value="1"/>
</dbReference>
<keyword evidence="9 11" id="KW-0414">Isoprene biosynthesis</keyword>
<comment type="subunit">
    <text evidence="3 11">Homodimer.</text>
</comment>
<dbReference type="Proteomes" id="UP000886886">
    <property type="component" value="Unassembled WGS sequence"/>
</dbReference>
<comment type="catalytic activity">
    <reaction evidence="11">
        <text>D-glyceraldehyde 3-phosphate + pyruvate + H(+) = 1-deoxy-D-xylulose 5-phosphate + CO2</text>
        <dbReference type="Rhea" id="RHEA:12605"/>
        <dbReference type="ChEBI" id="CHEBI:15361"/>
        <dbReference type="ChEBI" id="CHEBI:15378"/>
        <dbReference type="ChEBI" id="CHEBI:16526"/>
        <dbReference type="ChEBI" id="CHEBI:57792"/>
        <dbReference type="ChEBI" id="CHEBI:59776"/>
        <dbReference type="EC" id="2.2.1.7"/>
    </reaction>
</comment>
<sequence>MYLEKINQPGDIKKLSRAELPVLAEEIRKFLINKISSTGGHLASNLGVVELTMAIHLCFSFPEDKVIWDVGHQSYTHKLLTGRREGFDTLRKYGGMSGFPKRKESSCDAFDTGHSSTSISAGLGYARARDLLGETYYVVSVIGDGAMTGGMAFEAMNNAATIKKNFIIVLNDNHMSISENVGGMSNYLGALRTADFYTGLKMGVTNTLNKVPVYGERIVERIHRTKNGIKQLFIPGMLFEEMGLTYLGPVDGHDLAGLVKSFQEAKRVNGPVLLHVVTKKGKGYPPAERLPARFHGAEPFDVETGLPRNRKKKASWTDIFSTVMRKLGERDERVVAITAAMADGTGLKRFKNAFPERFFDVGIAEEHAVTFAAGLAAAGLKPVVAIYSSFLQRAFDQILHDVCIQNMHVVFAIDRAGLVGSDGETHQGIFDLSYLSIIPNMCVMAPKNKWELSDMMKFAVNYHGPIAIRYPRGEAFDGMKEFRKEIAYGKSEVLYDETNIAILAVGSMVQTAGEVRRELRERGFNCTLVNARFVKPIDEELISDLMKDHDLFVTMEENVKCGGYGEHVLDYLSSVGFQGRVITITLPDDYIEHGNVEVLKREAGIDAETVLKRIISEYIGRNE</sequence>
<dbReference type="InterPro" id="IPR009014">
    <property type="entry name" value="Transketo_C/PFOR_II"/>
</dbReference>
<feature type="binding site" evidence="11">
    <location>
        <begin position="113"/>
        <end position="115"/>
    </location>
    <ligand>
        <name>thiamine diphosphate</name>
        <dbReference type="ChEBI" id="CHEBI:58937"/>
    </ligand>
</feature>
<evidence type="ECO:0000256" key="5">
    <source>
        <dbReference type="ARBA" id="ARBA00022723"/>
    </source>
</evidence>
<feature type="binding site" evidence="11">
    <location>
        <position position="173"/>
    </location>
    <ligand>
        <name>thiamine diphosphate</name>
        <dbReference type="ChEBI" id="CHEBI:58937"/>
    </ligand>
</feature>
<dbReference type="PANTHER" id="PTHR43322">
    <property type="entry name" value="1-D-DEOXYXYLULOSE 5-PHOSPHATE SYNTHASE-RELATED"/>
    <property type="match status" value="1"/>
</dbReference>
<evidence type="ECO:0000313" key="13">
    <source>
        <dbReference type="EMBL" id="HIQ98014.1"/>
    </source>
</evidence>
<dbReference type="CDD" id="cd07033">
    <property type="entry name" value="TPP_PYR_DXS_TK_like"/>
    <property type="match status" value="1"/>
</dbReference>
<evidence type="ECO:0000313" key="14">
    <source>
        <dbReference type="Proteomes" id="UP000886886"/>
    </source>
</evidence>
<dbReference type="EMBL" id="DVFT01000229">
    <property type="protein sequence ID" value="HIQ98014.1"/>
    <property type="molecule type" value="Genomic_DNA"/>
</dbReference>
<evidence type="ECO:0000256" key="2">
    <source>
        <dbReference type="ARBA" id="ARBA00011081"/>
    </source>
</evidence>
<feature type="binding site" evidence="11">
    <location>
        <position position="284"/>
    </location>
    <ligand>
        <name>thiamine diphosphate</name>
        <dbReference type="ChEBI" id="CHEBI:58937"/>
    </ligand>
</feature>
<feature type="domain" description="Transketolase-like pyrimidine-binding" evidence="12">
    <location>
        <begin position="314"/>
        <end position="478"/>
    </location>
</feature>
<dbReference type="GO" id="GO:0008661">
    <property type="term" value="F:1-deoxy-D-xylulose-5-phosphate synthase activity"/>
    <property type="evidence" value="ECO:0007669"/>
    <property type="project" value="UniProtKB-UniRule"/>
</dbReference>